<sequence length="83" mass="9969">MKCEDLLKILSDYIDGELDPKLCEGFERHLTECDPCQVVVDTVRKTITLYRNGEPFELPLEFRERLHRTLRERWKQKHGIDRP</sequence>
<dbReference type="RefSeq" id="WP_259095354.1">
    <property type="nucleotide sequence ID" value="NZ_CP130454.1"/>
</dbReference>
<feature type="domain" description="Putative zinc-finger" evidence="1">
    <location>
        <begin position="3"/>
        <end position="37"/>
    </location>
</feature>
<dbReference type="Proteomes" id="UP001204798">
    <property type="component" value="Unassembled WGS sequence"/>
</dbReference>
<dbReference type="Pfam" id="PF13490">
    <property type="entry name" value="zf-HC2"/>
    <property type="match status" value="1"/>
</dbReference>
<accession>A0ABT2EMJ1</accession>
<protein>
    <submittedName>
        <fullName evidence="2">Anti-sigma factor RsiW</fullName>
    </submittedName>
</protein>
<name>A0ABT2EMJ1_9BACT</name>
<dbReference type="Gene3D" id="1.10.10.1320">
    <property type="entry name" value="Anti-sigma factor, zinc-finger domain"/>
    <property type="match status" value="1"/>
</dbReference>
<evidence type="ECO:0000259" key="1">
    <source>
        <dbReference type="Pfam" id="PF13490"/>
    </source>
</evidence>
<dbReference type="InterPro" id="IPR027383">
    <property type="entry name" value="Znf_put"/>
</dbReference>
<gene>
    <name evidence="2" type="ORF">M2350_001572</name>
</gene>
<proteinExistence type="predicted"/>
<comment type="caution">
    <text evidence="2">The sequence shown here is derived from an EMBL/GenBank/DDBJ whole genome shotgun (WGS) entry which is preliminary data.</text>
</comment>
<keyword evidence="3" id="KW-1185">Reference proteome</keyword>
<dbReference type="EMBL" id="JANUCP010000002">
    <property type="protein sequence ID" value="MCS3919172.1"/>
    <property type="molecule type" value="Genomic_DNA"/>
</dbReference>
<evidence type="ECO:0000313" key="3">
    <source>
        <dbReference type="Proteomes" id="UP001204798"/>
    </source>
</evidence>
<dbReference type="InterPro" id="IPR041916">
    <property type="entry name" value="Anti_sigma_zinc_sf"/>
</dbReference>
<organism evidence="2 3">
    <name type="scientific">Candidatus Fervidibacter sacchari</name>
    <dbReference type="NCBI Taxonomy" id="1448929"/>
    <lineage>
        <taxon>Bacteria</taxon>
        <taxon>Candidatus Fervidibacterota</taxon>
        <taxon>Candidatus Fervidibacter</taxon>
    </lineage>
</organism>
<evidence type="ECO:0000313" key="2">
    <source>
        <dbReference type="EMBL" id="MCS3919172.1"/>
    </source>
</evidence>
<reference evidence="2 3" key="1">
    <citation type="submission" date="2022-08" db="EMBL/GenBank/DDBJ databases">
        <title>Bacterial and archaeal communities from various locations to study Microbial Dark Matter (Phase II).</title>
        <authorList>
            <person name="Stepanauskas R."/>
        </authorList>
    </citation>
    <scope>NUCLEOTIDE SEQUENCE [LARGE SCALE GENOMIC DNA]</scope>
    <source>
        <strain evidence="2 3">PD1</strain>
    </source>
</reference>